<feature type="transmembrane region" description="Helical" evidence="6">
    <location>
        <begin position="439"/>
        <end position="462"/>
    </location>
</feature>
<feature type="compositionally biased region" description="Polar residues" evidence="5">
    <location>
        <begin position="243"/>
        <end position="271"/>
    </location>
</feature>
<reference evidence="7" key="1">
    <citation type="submission" date="2021-01" db="EMBL/GenBank/DDBJ databases">
        <title>Chromosome-level genome assembly of a human fungal pathogen reveals clustering of transcriptionally co-regulated genes.</title>
        <authorList>
            <person name="Voorhies M."/>
            <person name="Cohen S."/>
            <person name="Shea T.P."/>
            <person name="Petrus S."/>
            <person name="Munoz J.F."/>
            <person name="Poplawski S."/>
            <person name="Goldman W.E."/>
            <person name="Michael T."/>
            <person name="Cuomo C.A."/>
            <person name="Sil A."/>
            <person name="Beyhan S."/>
        </authorList>
    </citation>
    <scope>NUCLEOTIDE SEQUENCE</scope>
    <source>
        <strain evidence="7">H88</strain>
    </source>
</reference>
<dbReference type="EMBL" id="CP069103">
    <property type="protein sequence ID" value="QSS51809.1"/>
    <property type="molecule type" value="Genomic_DNA"/>
</dbReference>
<dbReference type="Pfam" id="PF02535">
    <property type="entry name" value="Zip"/>
    <property type="match status" value="1"/>
</dbReference>
<dbReference type="PANTHER" id="PTHR11040">
    <property type="entry name" value="ZINC/IRON TRANSPORTER"/>
    <property type="match status" value="1"/>
</dbReference>
<evidence type="ECO:0000256" key="5">
    <source>
        <dbReference type="SAM" id="MobiDB-lite"/>
    </source>
</evidence>
<feature type="region of interest" description="Disordered" evidence="5">
    <location>
        <begin position="217"/>
        <end position="271"/>
    </location>
</feature>
<dbReference type="AlphaFoldDB" id="A0A8A1LCN3"/>
<dbReference type="Proteomes" id="UP000663419">
    <property type="component" value="Chromosome 2"/>
</dbReference>
<protein>
    <submittedName>
        <fullName evidence="7">Vacuolar Zn-iron permease</fullName>
    </submittedName>
</protein>
<dbReference type="PANTHER" id="PTHR11040:SF210">
    <property type="entry name" value="ZINC-REGULATED TRANSPORTER 3"/>
    <property type="match status" value="1"/>
</dbReference>
<feature type="transmembrane region" description="Helical" evidence="6">
    <location>
        <begin position="514"/>
        <end position="538"/>
    </location>
</feature>
<evidence type="ECO:0000256" key="6">
    <source>
        <dbReference type="SAM" id="Phobius"/>
    </source>
</evidence>
<feature type="transmembrane region" description="Helical" evidence="6">
    <location>
        <begin position="134"/>
        <end position="156"/>
    </location>
</feature>
<dbReference type="GO" id="GO:0005385">
    <property type="term" value="F:zinc ion transmembrane transporter activity"/>
    <property type="evidence" value="ECO:0007669"/>
    <property type="project" value="TreeGrafter"/>
</dbReference>
<organism evidence="7 8">
    <name type="scientific">Ajellomyces capsulatus (strain H88)</name>
    <name type="common">Darling's disease fungus</name>
    <name type="synonym">Histoplasma capsulatum</name>
    <dbReference type="NCBI Taxonomy" id="544711"/>
    <lineage>
        <taxon>Eukaryota</taxon>
        <taxon>Fungi</taxon>
        <taxon>Dikarya</taxon>
        <taxon>Ascomycota</taxon>
        <taxon>Pezizomycotina</taxon>
        <taxon>Eurotiomycetes</taxon>
        <taxon>Eurotiomycetidae</taxon>
        <taxon>Onygenales</taxon>
        <taxon>Ajellomycetaceae</taxon>
        <taxon>Histoplasma</taxon>
    </lineage>
</organism>
<keyword evidence="4 6" id="KW-0472">Membrane</keyword>
<evidence type="ECO:0000256" key="3">
    <source>
        <dbReference type="ARBA" id="ARBA00022989"/>
    </source>
</evidence>
<keyword evidence="3 6" id="KW-1133">Transmembrane helix</keyword>
<evidence type="ECO:0000256" key="1">
    <source>
        <dbReference type="ARBA" id="ARBA00004141"/>
    </source>
</evidence>
<feature type="region of interest" description="Disordered" evidence="5">
    <location>
        <begin position="340"/>
        <end position="368"/>
    </location>
</feature>
<evidence type="ECO:0000256" key="4">
    <source>
        <dbReference type="ARBA" id="ARBA00023136"/>
    </source>
</evidence>
<name>A0A8A1LCN3_AJEC8</name>
<evidence type="ECO:0000256" key="2">
    <source>
        <dbReference type="ARBA" id="ARBA00022692"/>
    </source>
</evidence>
<dbReference type="VEuPathDB" id="FungiDB:I7I53_07238"/>
<keyword evidence="2 6" id="KW-0812">Transmembrane</keyword>
<evidence type="ECO:0000313" key="7">
    <source>
        <dbReference type="EMBL" id="QSS51809.1"/>
    </source>
</evidence>
<feature type="transmembrane region" description="Helical" evidence="6">
    <location>
        <begin position="95"/>
        <end position="122"/>
    </location>
</feature>
<comment type="subcellular location">
    <subcellularLocation>
        <location evidence="1">Membrane</location>
        <topology evidence="1">Multi-pass membrane protein</topology>
    </subcellularLocation>
</comment>
<dbReference type="InterPro" id="IPR003689">
    <property type="entry name" value="ZIP"/>
</dbReference>
<sequence>MRPKAPEGLLCEQKVPEQSRFATDGEFLPRCLHYSLLLSATSLYGLHSSIFTVSAHDVLGSPPESSEGRTAESVASKYILHPSSKMGLDNDTRGWVMSCVSGIACVLGSSIICVDVIARNCFGVKNFKISDSNVFLSASLSLSAGVLLFSSLYSVLPTSKDYFVKAGLSSSAAASALIGLFLAGMVIIQLVSSFIHRHIPSRVVDCMHTHEHFLKGPGAANGSTEETQHHHSEPNPALKPLTTVPTEHSSLLPSNARSEVPSTHRTSVQNSKLPVVSRIKCKLSSLVPGNKPFCDQDGTCYGISHVCGEECAKIITQRHPKEVASRDSITISPQTLEAGCGASNHQLPSRSASGIHQSRPVSRDGDTSLGIRQVRGHVDDRALLSSHSLGSFTHHHHVPQNAFLAIGVQTSIAIALHKLPEGFITYATNHANPTLGFSIFMALFIHNITEGFAMTLPLYLALHSKLKAMLWSSLLGGVSQPAGAGLAAFWIWGAGKAANGGGISAATGANPNNISWAVYGGMFAATAGVMTSVALQLFSEGLVLSHNRSLCVGFAFLGMGILGFSYALTG</sequence>
<feature type="compositionally biased region" description="Polar residues" evidence="5">
    <location>
        <begin position="343"/>
        <end position="360"/>
    </location>
</feature>
<dbReference type="GO" id="GO:0016020">
    <property type="term" value="C:membrane"/>
    <property type="evidence" value="ECO:0007669"/>
    <property type="project" value="UniProtKB-SubCell"/>
</dbReference>
<gene>
    <name evidence="7" type="ORF">I7I53_07238</name>
</gene>
<proteinExistence type="predicted"/>
<feature type="transmembrane region" description="Helical" evidence="6">
    <location>
        <begin position="168"/>
        <end position="192"/>
    </location>
</feature>
<accession>A0A8A1LCN3</accession>
<feature type="transmembrane region" description="Helical" evidence="6">
    <location>
        <begin position="474"/>
        <end position="494"/>
    </location>
</feature>
<evidence type="ECO:0000313" key="8">
    <source>
        <dbReference type="Proteomes" id="UP000663419"/>
    </source>
</evidence>
<feature type="transmembrane region" description="Helical" evidence="6">
    <location>
        <begin position="550"/>
        <end position="568"/>
    </location>
</feature>